<reference evidence="1 2" key="1">
    <citation type="submission" date="2020-06" db="EMBL/GenBank/DDBJ databases">
        <authorList>
            <person name="Jo H."/>
        </authorList>
    </citation>
    <scope>NUCLEOTIDE SEQUENCE [LARGE SCALE GENOMIC DNA]</scope>
    <source>
        <strain evidence="1 2">I46</strain>
    </source>
</reference>
<dbReference type="EMBL" id="CP058316">
    <property type="protein sequence ID" value="QLD10907.1"/>
    <property type="molecule type" value="Genomic_DNA"/>
</dbReference>
<organism evidence="1 2">
    <name type="scientific">Microbacterium oleivorans</name>
    <dbReference type="NCBI Taxonomy" id="273677"/>
    <lineage>
        <taxon>Bacteria</taxon>
        <taxon>Bacillati</taxon>
        <taxon>Actinomycetota</taxon>
        <taxon>Actinomycetes</taxon>
        <taxon>Micrococcales</taxon>
        <taxon>Microbacteriaceae</taxon>
        <taxon>Microbacterium</taxon>
    </lineage>
</organism>
<evidence type="ECO:0000313" key="1">
    <source>
        <dbReference type="EMBL" id="QLD10907.1"/>
    </source>
</evidence>
<dbReference type="RefSeq" id="WP_178010410.1">
    <property type="nucleotide sequence ID" value="NZ_CP058316.1"/>
</dbReference>
<dbReference type="Proteomes" id="UP000509638">
    <property type="component" value="Chromosome"/>
</dbReference>
<evidence type="ECO:0000313" key="2">
    <source>
        <dbReference type="Proteomes" id="UP000509638"/>
    </source>
</evidence>
<name>A0A7D5F440_9MICO</name>
<accession>A0A7D5F440</accession>
<proteinExistence type="predicted"/>
<sequence length="79" mass="9036">MPIGWRRDDRIDRFGVRPATADSEGAWAREYRQGRAEHVRQQEIANLIAITSVPFLTINQRRRAAARAFELLEETGSIA</sequence>
<protein>
    <submittedName>
        <fullName evidence="1">Uncharacterized protein</fullName>
    </submittedName>
</protein>
<gene>
    <name evidence="1" type="ORF">HW566_03365</name>
</gene>
<dbReference type="AlphaFoldDB" id="A0A7D5F440"/>